<keyword evidence="7" id="KW-0498">Mitosis</keyword>
<evidence type="ECO:0000256" key="8">
    <source>
        <dbReference type="ARBA" id="ARBA00022829"/>
    </source>
</evidence>
<reference evidence="14 15" key="1">
    <citation type="submission" date="2019-01" db="EMBL/GenBank/DDBJ databases">
        <title>A chromosome-scale genome assembly of the yellow perch, Perca flavescens.</title>
        <authorList>
            <person name="Feron R."/>
            <person name="Morvezen R."/>
            <person name="Bestin A."/>
            <person name="Haffray P."/>
            <person name="Klopp C."/>
            <person name="Zahm M."/>
            <person name="Cabau C."/>
            <person name="Roques C."/>
            <person name="Donnadieu C."/>
            <person name="Bouchez O."/>
            <person name="Christie M."/>
            <person name="Larson W."/>
            <person name="Guiguen Y."/>
        </authorList>
    </citation>
    <scope>NUCLEOTIDE SEQUENCE [LARGE SCALE GENOMIC DNA]</scope>
    <source>
        <strain evidence="14">YP-PL-M2</strain>
        <tissue evidence="14">Blood</tissue>
    </source>
</reference>
<dbReference type="Pfam" id="PF04856">
    <property type="entry name" value="Securin"/>
    <property type="match status" value="1"/>
</dbReference>
<comment type="similarity">
    <text evidence="3">Belongs to the securin family.</text>
</comment>
<keyword evidence="4" id="KW-0963">Cytoplasm</keyword>
<evidence type="ECO:0000256" key="6">
    <source>
        <dbReference type="ARBA" id="ARBA00022737"/>
    </source>
</evidence>
<dbReference type="GO" id="GO:0051301">
    <property type="term" value="P:cell division"/>
    <property type="evidence" value="ECO:0007669"/>
    <property type="project" value="UniProtKB-KW"/>
</dbReference>
<dbReference type="GO" id="GO:0051276">
    <property type="term" value="P:chromosome organization"/>
    <property type="evidence" value="ECO:0007669"/>
    <property type="project" value="InterPro"/>
</dbReference>
<evidence type="ECO:0000256" key="3">
    <source>
        <dbReference type="ARBA" id="ARBA00009264"/>
    </source>
</evidence>
<evidence type="ECO:0000256" key="10">
    <source>
        <dbReference type="ARBA" id="ARBA00023036"/>
    </source>
</evidence>
<dbReference type="STRING" id="8167.A0A484CWX8"/>
<evidence type="ECO:0000256" key="12">
    <source>
        <dbReference type="ARBA" id="ARBA00023306"/>
    </source>
</evidence>
<gene>
    <name evidence="14" type="ORF">EPR50_G00106030</name>
</gene>
<dbReference type="GO" id="GO:0045143">
    <property type="term" value="P:homologous chromosome segregation"/>
    <property type="evidence" value="ECO:0007669"/>
    <property type="project" value="TreeGrafter"/>
</dbReference>
<evidence type="ECO:0000256" key="1">
    <source>
        <dbReference type="ARBA" id="ARBA00004123"/>
    </source>
</evidence>
<comment type="subcellular location">
    <subcellularLocation>
        <location evidence="2">Cytoplasm</location>
    </subcellularLocation>
    <subcellularLocation>
        <location evidence="1">Nucleus</location>
    </subcellularLocation>
</comment>
<evidence type="ECO:0000256" key="4">
    <source>
        <dbReference type="ARBA" id="ARBA00022490"/>
    </source>
</evidence>
<keyword evidence="15" id="KW-1185">Reference proteome</keyword>
<keyword evidence="10" id="KW-0729">SH3-binding</keyword>
<evidence type="ECO:0000256" key="11">
    <source>
        <dbReference type="ARBA" id="ARBA00023242"/>
    </source>
</evidence>
<organism evidence="14 15">
    <name type="scientific">Perca flavescens</name>
    <name type="common">American yellow perch</name>
    <name type="synonym">Morone flavescens</name>
    <dbReference type="NCBI Taxonomy" id="8167"/>
    <lineage>
        <taxon>Eukaryota</taxon>
        <taxon>Metazoa</taxon>
        <taxon>Chordata</taxon>
        <taxon>Craniata</taxon>
        <taxon>Vertebrata</taxon>
        <taxon>Euteleostomi</taxon>
        <taxon>Actinopterygii</taxon>
        <taxon>Neopterygii</taxon>
        <taxon>Teleostei</taxon>
        <taxon>Neoteleostei</taxon>
        <taxon>Acanthomorphata</taxon>
        <taxon>Eupercaria</taxon>
        <taxon>Perciformes</taxon>
        <taxon>Percoidei</taxon>
        <taxon>Percidae</taxon>
        <taxon>Percinae</taxon>
        <taxon>Perca</taxon>
    </lineage>
</organism>
<evidence type="ECO:0000313" key="15">
    <source>
        <dbReference type="Proteomes" id="UP000295070"/>
    </source>
</evidence>
<evidence type="ECO:0000256" key="7">
    <source>
        <dbReference type="ARBA" id="ARBA00022776"/>
    </source>
</evidence>
<comment type="caution">
    <text evidence="14">The sequence shown here is derived from an EMBL/GenBank/DDBJ whole genome shotgun (WGS) entry which is preliminary data.</text>
</comment>
<evidence type="ECO:0000256" key="9">
    <source>
        <dbReference type="ARBA" id="ARBA00022843"/>
    </source>
</evidence>
<dbReference type="AlphaFoldDB" id="A0A484CWX8"/>
<sequence length="225" mass="25217">MDEGGEFKKEPVASQHFQTITTFLSERRAANSVSTPDRDTMADIIFAERENACLYPPTLKMRQRLQSAPEKLVSPMTANTLHTPLPSGRKVFGAVNKKILTPAVNTQEKKLLKPQETKVKQASGQNSKVEEYPEIEKFIPYDPLEFEKYSIPEDLIPLSSYALPGLACFPQAPHLCEEDLEMIVPLPNLSPVKMPTRSGHCSELDAFLQTLDELTVELPPESFMD</sequence>
<dbReference type="GO" id="GO:0017124">
    <property type="term" value="F:SH3 domain binding"/>
    <property type="evidence" value="ECO:0007669"/>
    <property type="project" value="UniProtKB-KW"/>
</dbReference>
<keyword evidence="9" id="KW-0832">Ubl conjugation</keyword>
<dbReference type="GO" id="GO:0005634">
    <property type="term" value="C:nucleus"/>
    <property type="evidence" value="ECO:0007669"/>
    <property type="project" value="UniProtKB-SubCell"/>
</dbReference>
<accession>A0A484CWX8</accession>
<keyword evidence="11" id="KW-0539">Nucleus</keyword>
<evidence type="ECO:0000256" key="5">
    <source>
        <dbReference type="ARBA" id="ARBA00022618"/>
    </source>
</evidence>
<keyword evidence="12" id="KW-0131">Cell cycle</keyword>
<dbReference type="PANTHER" id="PTHR10418:SF2">
    <property type="entry name" value="SECURIN"/>
    <property type="match status" value="1"/>
</dbReference>
<protein>
    <recommendedName>
        <fullName evidence="13">Securin</fullName>
    </recommendedName>
</protein>
<dbReference type="InterPro" id="IPR006940">
    <property type="entry name" value="Securin_separation_inhibitor"/>
</dbReference>
<proteinExistence type="inferred from homology"/>
<name>A0A484CWX8_PERFV</name>
<keyword evidence="6" id="KW-0677">Repeat</keyword>
<dbReference type="PANTHER" id="PTHR10418">
    <property type="entry name" value="SECURIN-3"/>
    <property type="match status" value="1"/>
</dbReference>
<evidence type="ECO:0000256" key="2">
    <source>
        <dbReference type="ARBA" id="ARBA00004496"/>
    </source>
</evidence>
<dbReference type="Proteomes" id="UP000295070">
    <property type="component" value="Chromosome 10"/>
</dbReference>
<keyword evidence="5" id="KW-0132">Cell division</keyword>
<dbReference type="GO" id="GO:0005737">
    <property type="term" value="C:cytoplasm"/>
    <property type="evidence" value="ECO:0007669"/>
    <property type="project" value="UniProtKB-SubCell"/>
</dbReference>
<evidence type="ECO:0000313" key="14">
    <source>
        <dbReference type="EMBL" id="TDH07431.1"/>
    </source>
</evidence>
<evidence type="ECO:0000256" key="13">
    <source>
        <dbReference type="ARBA" id="ARBA00039185"/>
    </source>
</evidence>
<dbReference type="EMBL" id="SCKG01000010">
    <property type="protein sequence ID" value="TDH07431.1"/>
    <property type="molecule type" value="Genomic_DNA"/>
</dbReference>
<keyword evidence="8" id="KW-0159">Chromosome partition</keyword>